<dbReference type="InterPro" id="IPR036940">
    <property type="entry name" value="PI3/4_kinase_cat_sf"/>
</dbReference>
<dbReference type="Proteomes" id="UP001162031">
    <property type="component" value="Unassembled WGS sequence"/>
</dbReference>
<dbReference type="FunFam" id="1.10.1070.11:FF:000035">
    <property type="entry name" value="Phosphatidylinositol kinase (PIK-D)"/>
    <property type="match status" value="1"/>
</dbReference>
<proteinExistence type="predicted"/>
<evidence type="ECO:0000256" key="1">
    <source>
        <dbReference type="ARBA" id="ARBA00022679"/>
    </source>
</evidence>
<evidence type="ECO:0000256" key="2">
    <source>
        <dbReference type="ARBA" id="ARBA00022723"/>
    </source>
</evidence>
<organism evidence="11 12">
    <name type="scientific">Hyaloperonospora brassicae</name>
    <name type="common">Brassica downy mildew</name>
    <name type="synonym">Peronospora brassicae</name>
    <dbReference type="NCBI Taxonomy" id="162125"/>
    <lineage>
        <taxon>Eukaryota</taxon>
        <taxon>Sar</taxon>
        <taxon>Stramenopiles</taxon>
        <taxon>Oomycota</taxon>
        <taxon>Peronosporomycetes</taxon>
        <taxon>Peronosporales</taxon>
        <taxon>Peronosporaceae</taxon>
        <taxon>Hyaloperonospora</taxon>
    </lineage>
</organism>
<evidence type="ECO:0000256" key="4">
    <source>
        <dbReference type="ARBA" id="ARBA00022777"/>
    </source>
</evidence>
<evidence type="ECO:0000313" key="12">
    <source>
        <dbReference type="Proteomes" id="UP001162031"/>
    </source>
</evidence>
<feature type="domain" description="PI3K/PI4K catalytic" evidence="9">
    <location>
        <begin position="728"/>
        <end position="996"/>
    </location>
</feature>
<feature type="domain" description="FYVE-type" evidence="8">
    <location>
        <begin position="163"/>
        <end position="212"/>
    </location>
</feature>
<feature type="compositionally biased region" description="Low complexity" evidence="7">
    <location>
        <begin position="303"/>
        <end position="317"/>
    </location>
</feature>
<dbReference type="GO" id="GO:0008270">
    <property type="term" value="F:zinc ion binding"/>
    <property type="evidence" value="ECO:0007669"/>
    <property type="project" value="UniProtKB-KW"/>
</dbReference>
<dbReference type="SMART" id="SM00146">
    <property type="entry name" value="PI3Kc"/>
    <property type="match status" value="1"/>
</dbReference>
<evidence type="ECO:0000256" key="6">
    <source>
        <dbReference type="PROSITE-ProRule" id="PRU00091"/>
    </source>
</evidence>
<dbReference type="InterPro" id="IPR018936">
    <property type="entry name" value="PI3/4_kinase_CS"/>
</dbReference>
<comment type="caution">
    <text evidence="11">The sequence shown here is derived from an EMBL/GenBank/DDBJ whole genome shotgun (WGS) entry which is preliminary data.</text>
</comment>
<dbReference type="GO" id="GO:0000045">
    <property type="term" value="P:autophagosome assembly"/>
    <property type="evidence" value="ECO:0007669"/>
    <property type="project" value="TreeGrafter"/>
</dbReference>
<dbReference type="PROSITE" id="PS50178">
    <property type="entry name" value="ZF_FYVE"/>
    <property type="match status" value="1"/>
</dbReference>
<dbReference type="SUPFAM" id="SSF57903">
    <property type="entry name" value="FYVE/PHD zinc finger"/>
    <property type="match status" value="1"/>
</dbReference>
<feature type="region of interest" description="Disordered" evidence="7">
    <location>
        <begin position="96"/>
        <end position="122"/>
    </location>
</feature>
<keyword evidence="2" id="KW-0479">Metal-binding</keyword>
<dbReference type="InterPro" id="IPR000306">
    <property type="entry name" value="Znf_FYVE"/>
</dbReference>
<dbReference type="PROSITE" id="PS51545">
    <property type="entry name" value="PIK_HELICAL"/>
    <property type="match status" value="1"/>
</dbReference>
<keyword evidence="4" id="KW-0418">Kinase</keyword>
<dbReference type="InterPro" id="IPR011009">
    <property type="entry name" value="Kinase-like_dom_sf"/>
</dbReference>
<feature type="region of interest" description="Disordered" evidence="7">
    <location>
        <begin position="51"/>
        <end position="78"/>
    </location>
</feature>
<evidence type="ECO:0000313" key="11">
    <source>
        <dbReference type="EMBL" id="CAI5743084.1"/>
    </source>
</evidence>
<reference evidence="11" key="1">
    <citation type="submission" date="2022-12" db="EMBL/GenBank/DDBJ databases">
        <authorList>
            <person name="Webb A."/>
        </authorList>
    </citation>
    <scope>NUCLEOTIDE SEQUENCE</scope>
    <source>
        <strain evidence="11">Hp1</strain>
    </source>
</reference>
<dbReference type="SUPFAM" id="SSF48371">
    <property type="entry name" value="ARM repeat"/>
    <property type="match status" value="1"/>
</dbReference>
<dbReference type="PANTHER" id="PTHR10048">
    <property type="entry name" value="PHOSPHATIDYLINOSITOL KINASE"/>
    <property type="match status" value="1"/>
</dbReference>
<dbReference type="InterPro" id="IPR015433">
    <property type="entry name" value="PI3/4_kinase"/>
</dbReference>
<accession>A0AAV0V1M8</accession>
<keyword evidence="12" id="KW-1185">Reference proteome</keyword>
<keyword evidence="1" id="KW-0808">Transferase</keyword>
<dbReference type="GO" id="GO:0034271">
    <property type="term" value="C:phosphatidylinositol 3-kinase complex, class III, type I"/>
    <property type="evidence" value="ECO:0007669"/>
    <property type="project" value="TreeGrafter"/>
</dbReference>
<dbReference type="Gene3D" id="3.30.1010.10">
    <property type="entry name" value="Phosphatidylinositol 3-kinase Catalytic Subunit, Chain A, domain 4"/>
    <property type="match status" value="1"/>
</dbReference>
<name>A0AAV0V1M8_HYABA</name>
<dbReference type="InterPro" id="IPR042236">
    <property type="entry name" value="PI3K_accessory_sf"/>
</dbReference>
<dbReference type="Gene3D" id="1.10.1070.11">
    <property type="entry name" value="Phosphatidylinositol 3-/4-kinase, catalytic domain"/>
    <property type="match status" value="1"/>
</dbReference>
<dbReference type="PANTHER" id="PTHR10048:SF7">
    <property type="entry name" value="PHOSPHATIDYLINOSITOL 3-KINASE CATALYTIC SUBUNIT TYPE 3"/>
    <property type="match status" value="1"/>
</dbReference>
<evidence type="ECO:0008006" key="13">
    <source>
        <dbReference type="Google" id="ProtNLM"/>
    </source>
</evidence>
<dbReference type="GO" id="GO:0000407">
    <property type="term" value="C:phagophore assembly site"/>
    <property type="evidence" value="ECO:0007669"/>
    <property type="project" value="TreeGrafter"/>
</dbReference>
<dbReference type="InterPro" id="IPR011011">
    <property type="entry name" value="Znf_FYVE_PHD"/>
</dbReference>
<evidence type="ECO:0000256" key="7">
    <source>
        <dbReference type="SAM" id="MobiDB-lite"/>
    </source>
</evidence>
<keyword evidence="3 6" id="KW-0863">Zinc-finger</keyword>
<dbReference type="GO" id="GO:0016303">
    <property type="term" value="F:1-phosphatidylinositol-3-kinase activity"/>
    <property type="evidence" value="ECO:0007669"/>
    <property type="project" value="TreeGrafter"/>
</dbReference>
<dbReference type="CDD" id="cd00896">
    <property type="entry name" value="PI3Kc_III"/>
    <property type="match status" value="1"/>
</dbReference>
<dbReference type="Pfam" id="PF01363">
    <property type="entry name" value="FYVE"/>
    <property type="match status" value="1"/>
</dbReference>
<evidence type="ECO:0000259" key="10">
    <source>
        <dbReference type="PROSITE" id="PS51545"/>
    </source>
</evidence>
<feature type="domain" description="PIK helical" evidence="10">
    <location>
        <begin position="413"/>
        <end position="599"/>
    </location>
</feature>
<dbReference type="GO" id="GO:0034272">
    <property type="term" value="C:phosphatidylinositol 3-kinase complex, class III, type II"/>
    <property type="evidence" value="ECO:0007669"/>
    <property type="project" value="TreeGrafter"/>
</dbReference>
<evidence type="ECO:0000259" key="9">
    <source>
        <dbReference type="PROSITE" id="PS50290"/>
    </source>
</evidence>
<evidence type="ECO:0000256" key="5">
    <source>
        <dbReference type="ARBA" id="ARBA00022833"/>
    </source>
</evidence>
<feature type="region of interest" description="Disordered" evidence="7">
    <location>
        <begin position="296"/>
        <end position="317"/>
    </location>
</feature>
<dbReference type="Gene3D" id="1.25.40.70">
    <property type="entry name" value="Phosphatidylinositol 3-kinase, accessory domain (PIK)"/>
    <property type="match status" value="1"/>
</dbReference>
<dbReference type="InterPro" id="IPR057756">
    <property type="entry name" value="PI3-kinase_type3/VPS34_cat"/>
</dbReference>
<dbReference type="PROSITE" id="PS50290">
    <property type="entry name" value="PI3_4_KINASE_3"/>
    <property type="match status" value="1"/>
</dbReference>
<dbReference type="InterPro" id="IPR016024">
    <property type="entry name" value="ARM-type_fold"/>
</dbReference>
<dbReference type="Gene3D" id="3.30.40.10">
    <property type="entry name" value="Zinc/RING finger domain, C3HC4 (zinc finger)"/>
    <property type="match status" value="1"/>
</dbReference>
<evidence type="ECO:0000256" key="3">
    <source>
        <dbReference type="ARBA" id="ARBA00022771"/>
    </source>
</evidence>
<dbReference type="GO" id="GO:0048015">
    <property type="term" value="P:phosphatidylinositol-mediated signaling"/>
    <property type="evidence" value="ECO:0007669"/>
    <property type="project" value="TreeGrafter"/>
</dbReference>
<dbReference type="InterPro" id="IPR001263">
    <property type="entry name" value="PI3K_accessory_dom"/>
</dbReference>
<keyword evidence="5" id="KW-0862">Zinc</keyword>
<dbReference type="SUPFAM" id="SSF56112">
    <property type="entry name" value="Protein kinase-like (PK-like)"/>
    <property type="match status" value="1"/>
</dbReference>
<sequence length="1059" mass="119674">MYSHESAVSSVDLSFSQVLEARSALHQQQQQRRGSSPVAIARNARSIAALTRPRNHTNTTAASRDDDSRPPVYGHNGMLDSVYEGSEDILEEHDQDDMGTIGGIGAHEQEMGPPARNSDNDDRKCTTIDCLLPSDWTNGDDGQFGPDMYRFVQPRRLSSWVQDDAVCACFKCHTVFSLLVRKHHCRACGRIFCATCSSQRVVIPSDYEATPVSPAYNSLTTNASDLIGNISWYLTSYSSLPYAVTTGAEWRDATARSPFSQSRATFQSMELTREKQQENFLKDIQRLQETNVIGKFTPNRAHSGSSSSSSPLASSGALQVPSTHHAVYMPDDSVMQRVCDDCACALQQRRHHYNTVKVFELCEFDLRELRTLGQVCRKWHRATIMCLSMFRQIQYYLPTHRLSERETKMLIRNRKFIGGHTKWLLQLVKAVDFSAEDEMEYANSETTAGNLEEHADVRRKHEENKKLVDEVMELLQQERKYKCMLTMCSRLCKPQISSVDALEILADETIRNHRLRALAIDALLKTATENEWWSYLQVLLHSLSVESNVVGSKLGQALIRHAQCDIRFCYDLYWGLTVMAEDPSCRRRFDGMKQRLLLALTQFRNASSTGRLAESQISASDDIAEQLLRGQELVDMMWKIPPRIPVEDARRILCAFVQKSSLRTWMNGSAPDDSSQIGANRGRKWPLLRLPVDPHVKVCGIDYGKIEVKRSAEAPMVITCTGVNREEEEEAEDSANGGAKSQRSTWSRRTLELPHYRLMYKRDDLRKDAIVQNIINVMYLILKQETRLDIPLVTYRVLPTSSFDGLIEIVENAHTLYSIIRDHGTILNFLHHYNGHRTLSDISSSFRESLAAYTVITFLLGVGDRHADNVMLTKDGNLFHIDYGFILGKDPKPLQPPMRLDHYMIEALGGMQTQQFEQFKQLCVIAFNCLRRHVSLFMIMLTLVVKALPEITDFGVNYTQSDLEAFVIERFLPGQSDDEAATALMLRMEGKLNERIGMKLSDFVHAHSNEKTVSKGMTSVGSSVKIGVEAVEATVSTVASSLTSGASSIYKYMWGGLDR</sequence>
<dbReference type="EMBL" id="CANTFL010001484">
    <property type="protein sequence ID" value="CAI5743084.1"/>
    <property type="molecule type" value="Genomic_DNA"/>
</dbReference>
<dbReference type="GO" id="GO:0006897">
    <property type="term" value="P:endocytosis"/>
    <property type="evidence" value="ECO:0007669"/>
    <property type="project" value="TreeGrafter"/>
</dbReference>
<protein>
    <recommendedName>
        <fullName evidence="13">Phosphatidylinositol 3-kinase</fullName>
    </recommendedName>
</protein>
<dbReference type="GO" id="GO:0005768">
    <property type="term" value="C:endosome"/>
    <property type="evidence" value="ECO:0007669"/>
    <property type="project" value="TreeGrafter"/>
</dbReference>
<dbReference type="AlphaFoldDB" id="A0AAV0V1M8"/>
<feature type="region of interest" description="Disordered" evidence="7">
    <location>
        <begin position="725"/>
        <end position="744"/>
    </location>
</feature>
<gene>
    <name evidence="11" type="ORF">HBR001_LOCUS9300</name>
</gene>
<dbReference type="InterPro" id="IPR017455">
    <property type="entry name" value="Znf_FYVE-rel"/>
</dbReference>
<dbReference type="GO" id="GO:0005777">
    <property type="term" value="C:peroxisome"/>
    <property type="evidence" value="ECO:0007669"/>
    <property type="project" value="TreeGrafter"/>
</dbReference>
<dbReference type="SMART" id="SM00064">
    <property type="entry name" value="FYVE"/>
    <property type="match status" value="1"/>
</dbReference>
<evidence type="ECO:0000259" key="8">
    <source>
        <dbReference type="PROSITE" id="PS50178"/>
    </source>
</evidence>
<dbReference type="PROSITE" id="PS00916">
    <property type="entry name" value="PI3_4_KINASE_2"/>
    <property type="match status" value="1"/>
</dbReference>
<dbReference type="InterPro" id="IPR000403">
    <property type="entry name" value="PI3/4_kinase_cat_dom"/>
</dbReference>
<dbReference type="InterPro" id="IPR013083">
    <property type="entry name" value="Znf_RING/FYVE/PHD"/>
</dbReference>
<dbReference type="Pfam" id="PF00454">
    <property type="entry name" value="PI3_PI4_kinase"/>
    <property type="match status" value="1"/>
</dbReference>